<dbReference type="RefSeq" id="WP_014651973.1">
    <property type="nucleotide sequence ID" value="NC_017672.3"/>
</dbReference>
<protein>
    <recommendedName>
        <fullName evidence="4">DUF2905 domain-containing protein</fullName>
    </recommendedName>
</protein>
<keyword evidence="1" id="KW-1133">Transmembrane helix</keyword>
<dbReference type="EMBL" id="CP003422">
    <property type="protein sequence ID" value="AFH63919.1"/>
    <property type="molecule type" value="Genomic_DNA"/>
</dbReference>
<keyword evidence="1" id="KW-0812">Transmembrane</keyword>
<keyword evidence="1" id="KW-0472">Membrane</keyword>
<dbReference type="Pfam" id="PF11146">
    <property type="entry name" value="DUF2905"/>
    <property type="match status" value="1"/>
</dbReference>
<dbReference type="HOGENOM" id="CLU_181383_1_1_9"/>
<dbReference type="PANTHER" id="PTHR36443:SF1">
    <property type="entry name" value="BSR5223 PROTEIN"/>
    <property type="match status" value="1"/>
</dbReference>
<accession>I0BNH2</accession>
<feature type="transmembrane region" description="Helical" evidence="1">
    <location>
        <begin position="47"/>
        <end position="72"/>
    </location>
</feature>
<evidence type="ECO:0008006" key="4">
    <source>
        <dbReference type="Google" id="ProtNLM"/>
    </source>
</evidence>
<dbReference type="PANTHER" id="PTHR36443">
    <property type="entry name" value="BSR5223 PROTEIN"/>
    <property type="match status" value="1"/>
</dbReference>
<name>I0BNH2_9BACL</name>
<dbReference type="AlphaFoldDB" id="I0BNH2"/>
<gene>
    <name evidence="2" type="ORF">B2K_25075</name>
</gene>
<proteinExistence type="predicted"/>
<evidence type="ECO:0000313" key="3">
    <source>
        <dbReference type="Proteomes" id="UP000007392"/>
    </source>
</evidence>
<dbReference type="OrthoDB" id="9811610at2"/>
<dbReference type="Proteomes" id="UP000007392">
    <property type="component" value="Chromosome"/>
</dbReference>
<dbReference type="KEGG" id="pmw:B2K_25075"/>
<dbReference type="InterPro" id="IPR021320">
    <property type="entry name" value="DUF2905"/>
</dbReference>
<organism evidence="2 3">
    <name type="scientific">Paenibacillus mucilaginosus K02</name>
    <dbReference type="NCBI Taxonomy" id="997761"/>
    <lineage>
        <taxon>Bacteria</taxon>
        <taxon>Bacillati</taxon>
        <taxon>Bacillota</taxon>
        <taxon>Bacilli</taxon>
        <taxon>Bacillales</taxon>
        <taxon>Paenibacillaceae</taxon>
        <taxon>Paenibacillus</taxon>
    </lineage>
</organism>
<dbReference type="PATRIC" id="fig|997761.3.peg.4980"/>
<sequence length="73" mass="8010">MGSIPKLLIAAGIVLIAAGLLWSLAGRFLPLGRLPGDIAVEKENVKFYFPIVTCIVISVVFSLVMYVIRIFFK</sequence>
<reference evidence="2 3" key="1">
    <citation type="submission" date="2013-06" db="EMBL/GenBank/DDBJ databases">
        <title>Complete genome sequence of Paenibacillus mucilaginosus K02.</title>
        <authorList>
            <person name="Xiao B."/>
            <person name="Sun L."/>
            <person name="Xiao L."/>
            <person name="Lian B."/>
        </authorList>
    </citation>
    <scope>NUCLEOTIDE SEQUENCE [LARGE SCALE GENOMIC DNA]</scope>
    <source>
        <strain evidence="2 3">K02</strain>
    </source>
</reference>
<evidence type="ECO:0000256" key="1">
    <source>
        <dbReference type="SAM" id="Phobius"/>
    </source>
</evidence>
<evidence type="ECO:0000313" key="2">
    <source>
        <dbReference type="EMBL" id="AFH63919.1"/>
    </source>
</evidence>